<keyword evidence="7" id="KW-0804">Transcription</keyword>
<feature type="region of interest" description="Disordered" evidence="9">
    <location>
        <begin position="1"/>
        <end position="30"/>
    </location>
</feature>
<comment type="similarity">
    <text evidence="3">Belongs to the WHI5/NRM1 family.</text>
</comment>
<keyword evidence="5" id="KW-0678">Repressor</keyword>
<keyword evidence="8" id="KW-0539">Nucleus</keyword>
<organism evidence="10 11">
    <name type="scientific">Sodiomyces alkalinus (strain CBS 110278 / VKM F-3762 / F11)</name>
    <name type="common">Alkaliphilic filamentous fungus</name>
    <dbReference type="NCBI Taxonomy" id="1314773"/>
    <lineage>
        <taxon>Eukaryota</taxon>
        <taxon>Fungi</taxon>
        <taxon>Dikarya</taxon>
        <taxon>Ascomycota</taxon>
        <taxon>Pezizomycotina</taxon>
        <taxon>Sordariomycetes</taxon>
        <taxon>Hypocreomycetidae</taxon>
        <taxon>Glomerellales</taxon>
        <taxon>Plectosphaerellaceae</taxon>
        <taxon>Sodiomyces</taxon>
    </lineage>
</organism>
<evidence type="ECO:0000256" key="3">
    <source>
        <dbReference type="ARBA" id="ARBA00006922"/>
    </source>
</evidence>
<dbReference type="OrthoDB" id="5345625at2759"/>
<protein>
    <submittedName>
        <fullName evidence="10">Uncharacterized protein</fullName>
    </submittedName>
</protein>
<feature type="region of interest" description="Disordered" evidence="9">
    <location>
        <begin position="213"/>
        <end position="331"/>
    </location>
</feature>
<evidence type="ECO:0000313" key="11">
    <source>
        <dbReference type="Proteomes" id="UP000272025"/>
    </source>
</evidence>
<evidence type="ECO:0000256" key="5">
    <source>
        <dbReference type="ARBA" id="ARBA00022491"/>
    </source>
</evidence>
<keyword evidence="11" id="KW-1185">Reference proteome</keyword>
<reference evidence="10 11" key="1">
    <citation type="journal article" date="2018" name="Mol. Ecol.">
        <title>The obligate alkalophilic soda-lake fungus Sodiomyces alkalinus has shifted to a protein diet.</title>
        <authorList>
            <person name="Grum-Grzhimaylo A.A."/>
            <person name="Falkoski D.L."/>
            <person name="van den Heuvel J."/>
            <person name="Valero-Jimenez C.A."/>
            <person name="Min B."/>
            <person name="Choi I.G."/>
            <person name="Lipzen A."/>
            <person name="Daum C.G."/>
            <person name="Aanen D.K."/>
            <person name="Tsang A."/>
            <person name="Henrissat B."/>
            <person name="Bilanenko E.N."/>
            <person name="de Vries R.P."/>
            <person name="van Kan J.A.L."/>
            <person name="Grigoriev I.V."/>
            <person name="Debets A.J.M."/>
        </authorList>
    </citation>
    <scope>NUCLEOTIDE SEQUENCE [LARGE SCALE GENOMIC DNA]</scope>
    <source>
        <strain evidence="10 11">F11</strain>
    </source>
</reference>
<dbReference type="GO" id="GO:0005737">
    <property type="term" value="C:cytoplasm"/>
    <property type="evidence" value="ECO:0007669"/>
    <property type="project" value="UniProtKB-SubCell"/>
</dbReference>
<dbReference type="RefSeq" id="XP_028463822.1">
    <property type="nucleotide sequence ID" value="XM_028610681.1"/>
</dbReference>
<comment type="subcellular location">
    <subcellularLocation>
        <location evidence="2">Cytoplasm</location>
    </subcellularLocation>
    <subcellularLocation>
        <location evidence="1">Nucleus</location>
    </subcellularLocation>
</comment>
<feature type="compositionally biased region" description="Basic and acidic residues" evidence="9">
    <location>
        <begin position="266"/>
        <end position="283"/>
    </location>
</feature>
<dbReference type="GeneID" id="39579159"/>
<feature type="compositionally biased region" description="Polar residues" evidence="9">
    <location>
        <begin position="68"/>
        <end position="79"/>
    </location>
</feature>
<dbReference type="Pfam" id="PF08528">
    <property type="entry name" value="Whi5"/>
    <property type="match status" value="1"/>
</dbReference>
<gene>
    <name evidence="10" type="ORF">SODALDRAFT_328403</name>
</gene>
<feature type="compositionally biased region" description="Polar residues" evidence="9">
    <location>
        <begin position="159"/>
        <end position="188"/>
    </location>
</feature>
<dbReference type="AlphaFoldDB" id="A0A3N2PNU2"/>
<keyword evidence="4" id="KW-0963">Cytoplasm</keyword>
<dbReference type="GO" id="GO:0005634">
    <property type="term" value="C:nucleus"/>
    <property type="evidence" value="ECO:0007669"/>
    <property type="project" value="UniProtKB-SubCell"/>
</dbReference>
<evidence type="ECO:0000256" key="2">
    <source>
        <dbReference type="ARBA" id="ARBA00004496"/>
    </source>
</evidence>
<keyword evidence="6" id="KW-0805">Transcription regulation</keyword>
<evidence type="ECO:0000256" key="9">
    <source>
        <dbReference type="SAM" id="MobiDB-lite"/>
    </source>
</evidence>
<name>A0A3N2PNU2_SODAK</name>
<feature type="compositionally biased region" description="Low complexity" evidence="9">
    <location>
        <begin position="314"/>
        <end position="331"/>
    </location>
</feature>
<sequence>MDATSPAKRRALAPLDANAISPNPKLNAKAPLQKLQLPPRSPFGLKRPLQVVGLGENIRVKKPCQEPQPRSQPLPISTNERLRYIAMPATAAGQHEDDVRERETVPTVRFPSDHHQTQEQQRPESQSHPATSQQDRSVSPDASSVFDNSVTETSHDTSQDTTITEPDSTQQGSAYQPSILQPRRSTPPMTREEARQKVESLRLRLGLANYKLQTGQADIPLERLQAKPMPGRQLRRSASGVWTATTTATANANGQNPRSSQSSEEGGERHDVGHREDGARDRAFGPNPRRIAMPSRMVRMSLMNRMRGASSSPREGLAAAVGRAGAEAARR</sequence>
<evidence type="ECO:0000256" key="7">
    <source>
        <dbReference type="ARBA" id="ARBA00023163"/>
    </source>
</evidence>
<evidence type="ECO:0000256" key="4">
    <source>
        <dbReference type="ARBA" id="ARBA00022490"/>
    </source>
</evidence>
<dbReference type="EMBL" id="ML119060">
    <property type="protein sequence ID" value="ROT36016.1"/>
    <property type="molecule type" value="Genomic_DNA"/>
</dbReference>
<feature type="region of interest" description="Disordered" evidence="9">
    <location>
        <begin position="60"/>
        <end position="198"/>
    </location>
</feature>
<dbReference type="STRING" id="1314773.A0A3N2PNU2"/>
<feature type="compositionally biased region" description="Low complexity" evidence="9">
    <location>
        <begin position="243"/>
        <end position="264"/>
    </location>
</feature>
<proteinExistence type="inferred from homology"/>
<dbReference type="Proteomes" id="UP000272025">
    <property type="component" value="Unassembled WGS sequence"/>
</dbReference>
<evidence type="ECO:0000313" key="10">
    <source>
        <dbReference type="EMBL" id="ROT36016.1"/>
    </source>
</evidence>
<accession>A0A3N2PNU2</accession>
<evidence type="ECO:0000256" key="8">
    <source>
        <dbReference type="ARBA" id="ARBA00023242"/>
    </source>
</evidence>
<feature type="compositionally biased region" description="Basic and acidic residues" evidence="9">
    <location>
        <begin position="94"/>
        <end position="104"/>
    </location>
</feature>
<evidence type="ECO:0000256" key="6">
    <source>
        <dbReference type="ARBA" id="ARBA00023015"/>
    </source>
</evidence>
<evidence type="ECO:0000256" key="1">
    <source>
        <dbReference type="ARBA" id="ARBA00004123"/>
    </source>
</evidence>
<dbReference type="InterPro" id="IPR013734">
    <property type="entry name" value="TF_Nrm1/Whi5"/>
</dbReference>
<feature type="compositionally biased region" description="Polar residues" evidence="9">
    <location>
        <begin position="118"/>
        <end position="152"/>
    </location>
</feature>